<evidence type="ECO:0000313" key="3">
    <source>
        <dbReference type="Proteomes" id="UP000029577"/>
    </source>
</evidence>
<dbReference type="SUPFAM" id="SSF47413">
    <property type="entry name" value="lambda repressor-like DNA-binding domains"/>
    <property type="match status" value="1"/>
</dbReference>
<dbReference type="Pfam" id="PF01381">
    <property type="entry name" value="HTH_3"/>
    <property type="match status" value="1"/>
</dbReference>
<dbReference type="STRING" id="642227.HA49_08440"/>
<dbReference type="Proteomes" id="UP000029577">
    <property type="component" value="Unassembled WGS sequence"/>
</dbReference>
<evidence type="ECO:0000313" key="2">
    <source>
        <dbReference type="EMBL" id="KGD75254.1"/>
    </source>
</evidence>
<dbReference type="SMART" id="SM00530">
    <property type="entry name" value="HTH_XRE"/>
    <property type="match status" value="1"/>
</dbReference>
<dbReference type="Gene3D" id="1.10.260.40">
    <property type="entry name" value="lambda repressor-like DNA-binding domains"/>
    <property type="match status" value="1"/>
</dbReference>
<dbReference type="OrthoDB" id="9791537at2"/>
<dbReference type="PROSITE" id="PS50943">
    <property type="entry name" value="HTH_CROC1"/>
    <property type="match status" value="1"/>
</dbReference>
<dbReference type="RefSeq" id="WP_038018858.1">
    <property type="nucleotide sequence ID" value="NZ_JPKR02000004.1"/>
</dbReference>
<accession>A0A095TFC4</accession>
<protein>
    <submittedName>
        <fullName evidence="2">XRE family transcriptional regulator</fullName>
    </submittedName>
</protein>
<proteinExistence type="predicted"/>
<evidence type="ECO:0000259" key="1">
    <source>
        <dbReference type="PROSITE" id="PS50943"/>
    </source>
</evidence>
<dbReference type="InterPro" id="IPR001387">
    <property type="entry name" value="Cro/C1-type_HTH"/>
</dbReference>
<dbReference type="InterPro" id="IPR010982">
    <property type="entry name" value="Lambda_DNA-bd_dom_sf"/>
</dbReference>
<reference evidence="2" key="1">
    <citation type="submission" date="2014-12" db="EMBL/GenBank/DDBJ databases">
        <title>The draft genome of the Tatumella morbirosei type strain, LMG23360T isolated from pineapple rot.</title>
        <authorList>
            <person name="Smits T.H."/>
            <person name="Palmer M."/>
            <person name="Venter S.N."/>
            <person name="Duffy B."/>
            <person name="Steenkamp E.T."/>
            <person name="Chan W.Y."/>
            <person name="Coutinho T.A."/>
            <person name="Coetzee M.P."/>
            <person name="De Maayer P."/>
        </authorList>
    </citation>
    <scope>NUCLEOTIDE SEQUENCE [LARGE SCALE GENOMIC DNA]</scope>
    <source>
        <strain evidence="2">LMG 23360</strain>
    </source>
</reference>
<dbReference type="AlphaFoldDB" id="A0A095TFC4"/>
<dbReference type="GO" id="GO:0003677">
    <property type="term" value="F:DNA binding"/>
    <property type="evidence" value="ECO:0007669"/>
    <property type="project" value="InterPro"/>
</dbReference>
<dbReference type="EMBL" id="JPKR02000004">
    <property type="protein sequence ID" value="KGD75254.1"/>
    <property type="molecule type" value="Genomic_DNA"/>
</dbReference>
<feature type="domain" description="HTH cro/C1-type" evidence="1">
    <location>
        <begin position="8"/>
        <end position="61"/>
    </location>
</feature>
<dbReference type="CDD" id="cd00093">
    <property type="entry name" value="HTH_XRE"/>
    <property type="match status" value="1"/>
</dbReference>
<gene>
    <name evidence="2" type="ORF">HA49_08440</name>
</gene>
<organism evidence="2 3">
    <name type="scientific">Tatumella morbirosei</name>
    <dbReference type="NCBI Taxonomy" id="642227"/>
    <lineage>
        <taxon>Bacteria</taxon>
        <taxon>Pseudomonadati</taxon>
        <taxon>Pseudomonadota</taxon>
        <taxon>Gammaproteobacteria</taxon>
        <taxon>Enterobacterales</taxon>
        <taxon>Erwiniaceae</taxon>
        <taxon>Tatumella</taxon>
    </lineage>
</organism>
<keyword evidence="3" id="KW-1185">Reference proteome</keyword>
<dbReference type="eggNOG" id="COG1426">
    <property type="taxonomic scope" value="Bacteria"/>
</dbReference>
<sequence>MEGLSHRLKQRREEMKFTQAKLGELAGMSQQSIQLIEAGETQRPRKLIELATALKCDAAWLIYGSTGPRAA</sequence>
<name>A0A095TFC4_9GAMM</name>
<comment type="caution">
    <text evidence="2">The sequence shown here is derived from an EMBL/GenBank/DDBJ whole genome shotgun (WGS) entry which is preliminary data.</text>
</comment>